<organism evidence="1 2">
    <name type="scientific">Panagrolaimus sp. PS1159</name>
    <dbReference type="NCBI Taxonomy" id="55785"/>
    <lineage>
        <taxon>Eukaryota</taxon>
        <taxon>Metazoa</taxon>
        <taxon>Ecdysozoa</taxon>
        <taxon>Nematoda</taxon>
        <taxon>Chromadorea</taxon>
        <taxon>Rhabditida</taxon>
        <taxon>Tylenchina</taxon>
        <taxon>Panagrolaimomorpha</taxon>
        <taxon>Panagrolaimoidea</taxon>
        <taxon>Panagrolaimidae</taxon>
        <taxon>Panagrolaimus</taxon>
    </lineage>
</organism>
<reference evidence="2" key="1">
    <citation type="submission" date="2022-11" db="UniProtKB">
        <authorList>
            <consortium name="WormBaseParasite"/>
        </authorList>
    </citation>
    <scope>IDENTIFICATION</scope>
</reference>
<name>A0AC35F9L2_9BILA</name>
<accession>A0AC35F9L2</accession>
<dbReference type="Proteomes" id="UP000887580">
    <property type="component" value="Unplaced"/>
</dbReference>
<dbReference type="WBParaSite" id="PS1159_v2.g15284.t1">
    <property type="protein sequence ID" value="PS1159_v2.g15284.t1"/>
    <property type="gene ID" value="PS1159_v2.g15284"/>
</dbReference>
<sequence>KNAIKIIKKEKHGDNYAIDLELQTKSSSPFLHAQNPIKCVQIRVIKNTANTDITKEEIKLYNEYANAINDIAKANPNLFLEAFKQKKLKLSNLCKPKSLGTKVNDFCNAINNCCNEAPDIPFSDIFTKDCSSLLKKLEAKNAEEKRKSIRYNQILDEDVEILYDCGKPYDPRRELSRDYSKCQKLSYDSVIISTINERWRVALVNWWI</sequence>
<protein>
    <submittedName>
        <fullName evidence="2">Uncharacterized protein</fullName>
    </submittedName>
</protein>
<evidence type="ECO:0000313" key="2">
    <source>
        <dbReference type="WBParaSite" id="PS1159_v2.g15284.t1"/>
    </source>
</evidence>
<proteinExistence type="predicted"/>
<evidence type="ECO:0000313" key="1">
    <source>
        <dbReference type="Proteomes" id="UP000887580"/>
    </source>
</evidence>